<evidence type="ECO:0000259" key="1">
    <source>
        <dbReference type="Pfam" id="PF06985"/>
    </source>
</evidence>
<dbReference type="PANTHER" id="PTHR24148:SF73">
    <property type="entry name" value="HET DOMAIN PROTEIN (AFU_ORTHOLOGUE AFUA_8G01020)"/>
    <property type="match status" value="1"/>
</dbReference>
<evidence type="ECO:0000313" key="3">
    <source>
        <dbReference type="Proteomes" id="UP000887226"/>
    </source>
</evidence>
<dbReference type="Pfam" id="PF06985">
    <property type="entry name" value="HET"/>
    <property type="match status" value="1"/>
</dbReference>
<comment type="caution">
    <text evidence="2">The sequence shown here is derived from an EMBL/GenBank/DDBJ whole genome shotgun (WGS) entry which is preliminary data.</text>
</comment>
<proteinExistence type="predicted"/>
<sequence>MRVSSWHQKKILGPLLFCEQREILPSRLKKPRSQPSDTHIEEATYKATTIMEKYQHLALPGDRYIRVLNLLPSGGKDLCCELLPVSLDKLPKFEALSYSWGPPILSSTIICDGKALGITPNCEVALRRLRQSGKSKLVWVDAICINQASVPERNHQVKYMGEIYGKAKQVTVWLGESTPQSDIAFKAFRKFYGIFVIGTAFSEGYRTRAIEREMGKLKTECQKYSVANMPVLDGVLQDIFSREWFTRLWTIQEVALSRSTIMLCGASEIPFSIFVTGSRFLSSIENRPWAENPLLGQGLLGGGVALHSRMVDALDKYPSALSKVLRKTVMSLRSSGSKPPAPNRTTILRLVHDKKATDPRDKIYGVYSLYAALNIRVIAEVDYAKTLENIYLGETYMAIREDGNLDIFYSITGTENADLPNLPSWVPDWSDTTSPRCTNPYFYGAAGPSANKAQVSPDGLRITCYCRIIGVVEKVAEKTMPRLGTMEDFQFQNIIPTVQNWATFCNPGFTRAVGVTEQAKKYYARERFTLSNFCEMLVRGSAPYFDPYGDVELPNNRVRNPDEDHMKELRRMGMAWAPIATSITTDILYQRLQGYPESIVSDDILTGIAKALEGTPSARTYHRLVEVMSEGLVMFKTDTGFFGTAIPGIKEKDEVALFAGLRMPFIVRSRVDGPYRILGPAYVQDVMNGEYWSDEPTPENFSIVVG</sequence>
<dbReference type="PANTHER" id="PTHR24148">
    <property type="entry name" value="ANKYRIN REPEAT DOMAIN-CONTAINING PROTEIN 39 HOMOLOG-RELATED"/>
    <property type="match status" value="1"/>
</dbReference>
<dbReference type="Pfam" id="PF26639">
    <property type="entry name" value="Het-6_barrel"/>
    <property type="match status" value="1"/>
</dbReference>
<keyword evidence="3" id="KW-1185">Reference proteome</keyword>
<dbReference type="InterPro" id="IPR010730">
    <property type="entry name" value="HET"/>
</dbReference>
<evidence type="ECO:0000313" key="2">
    <source>
        <dbReference type="EMBL" id="KAG9247715.1"/>
    </source>
</evidence>
<name>A0A9P7ZA10_9HELO</name>
<dbReference type="EMBL" id="MU253764">
    <property type="protein sequence ID" value="KAG9247715.1"/>
    <property type="molecule type" value="Genomic_DNA"/>
</dbReference>
<organism evidence="2 3">
    <name type="scientific">Calycina marina</name>
    <dbReference type="NCBI Taxonomy" id="1763456"/>
    <lineage>
        <taxon>Eukaryota</taxon>
        <taxon>Fungi</taxon>
        <taxon>Dikarya</taxon>
        <taxon>Ascomycota</taxon>
        <taxon>Pezizomycotina</taxon>
        <taxon>Leotiomycetes</taxon>
        <taxon>Helotiales</taxon>
        <taxon>Pezizellaceae</taxon>
        <taxon>Calycina</taxon>
    </lineage>
</organism>
<accession>A0A9P7ZA10</accession>
<dbReference type="Proteomes" id="UP000887226">
    <property type="component" value="Unassembled WGS sequence"/>
</dbReference>
<protein>
    <submittedName>
        <fullName evidence="2">Heterokaryon incompatibility protein-domain-containing protein</fullName>
    </submittedName>
</protein>
<dbReference type="AlphaFoldDB" id="A0A9P7ZA10"/>
<reference evidence="2" key="1">
    <citation type="journal article" date="2021" name="IMA Fungus">
        <title>Genomic characterization of three marine fungi, including Emericellopsis atlantica sp. nov. with signatures of a generalist lifestyle and marine biomass degradation.</title>
        <authorList>
            <person name="Hagestad O.C."/>
            <person name="Hou L."/>
            <person name="Andersen J.H."/>
            <person name="Hansen E.H."/>
            <person name="Altermark B."/>
            <person name="Li C."/>
            <person name="Kuhnert E."/>
            <person name="Cox R.J."/>
            <person name="Crous P.W."/>
            <person name="Spatafora J.W."/>
            <person name="Lail K."/>
            <person name="Amirebrahimi M."/>
            <person name="Lipzen A."/>
            <person name="Pangilinan J."/>
            <person name="Andreopoulos W."/>
            <person name="Hayes R.D."/>
            <person name="Ng V."/>
            <person name="Grigoriev I.V."/>
            <person name="Jackson S.A."/>
            <person name="Sutton T.D.S."/>
            <person name="Dobson A.D.W."/>
            <person name="Rama T."/>
        </authorList>
    </citation>
    <scope>NUCLEOTIDE SEQUENCE</scope>
    <source>
        <strain evidence="2">TRa3180A</strain>
    </source>
</reference>
<dbReference type="InterPro" id="IPR052895">
    <property type="entry name" value="HetReg/Transcr_Mod"/>
</dbReference>
<feature type="domain" description="Heterokaryon incompatibility" evidence="1">
    <location>
        <begin position="93"/>
        <end position="253"/>
    </location>
</feature>
<dbReference type="OrthoDB" id="194358at2759"/>
<gene>
    <name evidence="2" type="ORF">BJ878DRAFT_139759</name>
</gene>